<evidence type="ECO:0000313" key="2">
    <source>
        <dbReference type="EMBL" id="MPN19424.1"/>
    </source>
</evidence>
<name>A0A645G5K9_9ZZZZ</name>
<feature type="compositionally biased region" description="Basic and acidic residues" evidence="1">
    <location>
        <begin position="1"/>
        <end position="11"/>
    </location>
</feature>
<reference evidence="2" key="1">
    <citation type="submission" date="2019-08" db="EMBL/GenBank/DDBJ databases">
        <authorList>
            <person name="Kucharzyk K."/>
            <person name="Murdoch R.W."/>
            <person name="Higgins S."/>
            <person name="Loffler F."/>
        </authorList>
    </citation>
    <scope>NUCLEOTIDE SEQUENCE</scope>
</reference>
<proteinExistence type="predicted"/>
<accession>A0A645G5K9</accession>
<protein>
    <submittedName>
        <fullName evidence="2">Uncharacterized protein</fullName>
    </submittedName>
</protein>
<organism evidence="2">
    <name type="scientific">bioreactor metagenome</name>
    <dbReference type="NCBI Taxonomy" id="1076179"/>
    <lineage>
        <taxon>unclassified sequences</taxon>
        <taxon>metagenomes</taxon>
        <taxon>ecological metagenomes</taxon>
    </lineage>
</organism>
<gene>
    <name evidence="2" type="ORF">SDC9_166793</name>
</gene>
<dbReference type="AlphaFoldDB" id="A0A645G5K9"/>
<feature type="region of interest" description="Disordered" evidence="1">
    <location>
        <begin position="1"/>
        <end position="20"/>
    </location>
</feature>
<comment type="caution">
    <text evidence="2">The sequence shown here is derived from an EMBL/GenBank/DDBJ whole genome shotgun (WGS) entry which is preliminary data.</text>
</comment>
<sequence length="75" mass="8757">MRARGFKEAKIKGTGKKGRGHRTQFDIFGIARYLLISETLRQRAIDIGLRKHLGAAFGDYTEQYDDLFRSFFQMR</sequence>
<dbReference type="EMBL" id="VSSQ01066979">
    <property type="protein sequence ID" value="MPN19424.1"/>
    <property type="molecule type" value="Genomic_DNA"/>
</dbReference>
<evidence type="ECO:0000256" key="1">
    <source>
        <dbReference type="SAM" id="MobiDB-lite"/>
    </source>
</evidence>